<dbReference type="InterPro" id="IPR029753">
    <property type="entry name" value="D-isomer_DH_CS"/>
</dbReference>
<evidence type="ECO:0000256" key="4">
    <source>
        <dbReference type="RuleBase" id="RU003719"/>
    </source>
</evidence>
<evidence type="ECO:0000256" key="2">
    <source>
        <dbReference type="ARBA" id="ARBA00023002"/>
    </source>
</evidence>
<gene>
    <name evidence="7" type="ORF">NNL38_14120</name>
</gene>
<dbReference type="PANTHER" id="PTHR43761:SF1">
    <property type="entry name" value="D-ISOMER SPECIFIC 2-HYDROXYACID DEHYDROGENASE CATALYTIC DOMAIN-CONTAINING PROTEIN-RELATED"/>
    <property type="match status" value="1"/>
</dbReference>
<dbReference type="CDD" id="cd12162">
    <property type="entry name" value="2-Hacid_dh_4"/>
    <property type="match status" value="1"/>
</dbReference>
<accession>A0ABY5GE25</accession>
<dbReference type="Proteomes" id="UP001057998">
    <property type="component" value="Chromosome 1"/>
</dbReference>
<evidence type="ECO:0000259" key="6">
    <source>
        <dbReference type="Pfam" id="PF02826"/>
    </source>
</evidence>
<dbReference type="RefSeq" id="WP_255388653.1">
    <property type="nucleotide sequence ID" value="NZ_CP101508.1"/>
</dbReference>
<dbReference type="SUPFAM" id="SSF52283">
    <property type="entry name" value="Formate/glycerate dehydrogenase catalytic domain-like"/>
    <property type="match status" value="1"/>
</dbReference>
<feature type="domain" description="D-isomer specific 2-hydroxyacid dehydrogenase catalytic" evidence="5">
    <location>
        <begin position="30"/>
        <end position="314"/>
    </location>
</feature>
<dbReference type="InterPro" id="IPR006140">
    <property type="entry name" value="D-isomer_DH_NAD-bd"/>
</dbReference>
<evidence type="ECO:0000256" key="1">
    <source>
        <dbReference type="ARBA" id="ARBA00005854"/>
    </source>
</evidence>
<proteinExistence type="inferred from homology"/>
<feature type="domain" description="D-isomer specific 2-hydroxyacid dehydrogenase NAD-binding" evidence="6">
    <location>
        <begin position="107"/>
        <end position="287"/>
    </location>
</feature>
<dbReference type="PANTHER" id="PTHR43761">
    <property type="entry name" value="D-ISOMER SPECIFIC 2-HYDROXYACID DEHYDROGENASE FAMILY PROTEIN (AFU_ORTHOLOGUE AFUA_1G13630)"/>
    <property type="match status" value="1"/>
</dbReference>
<dbReference type="Gene3D" id="3.40.50.720">
    <property type="entry name" value="NAD(P)-binding Rossmann-like Domain"/>
    <property type="match status" value="2"/>
</dbReference>
<evidence type="ECO:0000256" key="3">
    <source>
        <dbReference type="ARBA" id="ARBA00023027"/>
    </source>
</evidence>
<dbReference type="Pfam" id="PF00389">
    <property type="entry name" value="2-Hacid_dh"/>
    <property type="match status" value="1"/>
</dbReference>
<dbReference type="InterPro" id="IPR050418">
    <property type="entry name" value="D-iso_2-hydroxyacid_DH_PdxB"/>
</dbReference>
<keyword evidence="8" id="KW-1185">Reference proteome</keyword>
<dbReference type="Pfam" id="PF02826">
    <property type="entry name" value="2-Hacid_dh_C"/>
    <property type="match status" value="1"/>
</dbReference>
<evidence type="ECO:0000313" key="8">
    <source>
        <dbReference type="Proteomes" id="UP001057998"/>
    </source>
</evidence>
<evidence type="ECO:0000313" key="7">
    <source>
        <dbReference type="EMBL" id="UTV27437.1"/>
    </source>
</evidence>
<protein>
    <submittedName>
        <fullName evidence="7">D-2-hydroxyacid dehydrogenase</fullName>
    </submittedName>
</protein>
<evidence type="ECO:0000259" key="5">
    <source>
        <dbReference type="Pfam" id="PF00389"/>
    </source>
</evidence>
<reference evidence="7" key="1">
    <citation type="submission" date="2022-07" db="EMBL/GenBank/DDBJ databases">
        <title>Genome sequencing of Photobacterium atrarenae GJH2-4.</title>
        <authorList>
            <person name="Park S.-J."/>
        </authorList>
    </citation>
    <scope>NUCLEOTIDE SEQUENCE</scope>
    <source>
        <strain evidence="7">GJH2-4</strain>
    </source>
</reference>
<comment type="similarity">
    <text evidence="1 4">Belongs to the D-isomer specific 2-hydroxyacid dehydrogenase family.</text>
</comment>
<name>A0ABY5GE25_9GAMM</name>
<keyword evidence="2 4" id="KW-0560">Oxidoreductase</keyword>
<organism evidence="7 8">
    <name type="scientific">Photobacterium atrarenae</name>
    <dbReference type="NCBI Taxonomy" id="865757"/>
    <lineage>
        <taxon>Bacteria</taxon>
        <taxon>Pseudomonadati</taxon>
        <taxon>Pseudomonadota</taxon>
        <taxon>Gammaproteobacteria</taxon>
        <taxon>Vibrionales</taxon>
        <taxon>Vibrionaceae</taxon>
        <taxon>Photobacterium</taxon>
    </lineage>
</organism>
<sequence>MEQIVFLDRDTIPGHICLPEPQFAHQWQAYPATAPDQVLPRLQDATIAITNKVVLDADTLRRLPQLKMIAIAATGTNNVDLDYCRAHGIVVSNIRGYATDSVPEHVVAMMFALRRNLMGYHQDIERGVWQDKGQFCFFTHPIGDIRGATLGIIGSGSLGQAVANLGRALGMTVLLAERKGRPDCRDGYTPFEDVLTRGDVLTLHCPLSDETRNLIGPDELAAMKSSAILINTGRGGLVDESALVDALTQGSIAGAGVDVFTEEPAPSDNPLLLHSHLPNLLLSPHVAWGSDSAIQTLANQLIDNLNGFVAGQPQNQL</sequence>
<dbReference type="InterPro" id="IPR036291">
    <property type="entry name" value="NAD(P)-bd_dom_sf"/>
</dbReference>
<keyword evidence="3" id="KW-0520">NAD</keyword>
<dbReference type="SUPFAM" id="SSF51735">
    <property type="entry name" value="NAD(P)-binding Rossmann-fold domains"/>
    <property type="match status" value="1"/>
</dbReference>
<dbReference type="InterPro" id="IPR006139">
    <property type="entry name" value="D-isomer_2_OHA_DH_cat_dom"/>
</dbReference>
<dbReference type="EMBL" id="CP101508">
    <property type="protein sequence ID" value="UTV27437.1"/>
    <property type="molecule type" value="Genomic_DNA"/>
</dbReference>
<dbReference type="PROSITE" id="PS00671">
    <property type="entry name" value="D_2_HYDROXYACID_DH_3"/>
    <property type="match status" value="1"/>
</dbReference>